<dbReference type="AlphaFoldDB" id="A0A917IAB9"/>
<dbReference type="CDD" id="cd01045">
    <property type="entry name" value="Ferritin_like_AB"/>
    <property type="match status" value="1"/>
</dbReference>
<evidence type="ECO:0000313" key="4">
    <source>
        <dbReference type="EMBL" id="GGH28789.1"/>
    </source>
</evidence>
<dbReference type="InterPro" id="IPR012347">
    <property type="entry name" value="Ferritin-like"/>
</dbReference>
<dbReference type="InterPro" id="IPR009078">
    <property type="entry name" value="Ferritin-like_SF"/>
</dbReference>
<comment type="caution">
    <text evidence="4">The sequence shown here is derived from an EMBL/GenBank/DDBJ whole genome shotgun (WGS) entry which is preliminary data.</text>
</comment>
<proteinExistence type="predicted"/>
<evidence type="ECO:0000259" key="3">
    <source>
        <dbReference type="Pfam" id="PF02915"/>
    </source>
</evidence>
<feature type="transmembrane region" description="Helical" evidence="2">
    <location>
        <begin position="240"/>
        <end position="259"/>
    </location>
</feature>
<keyword evidence="2" id="KW-0812">Transmembrane</keyword>
<dbReference type="Gene3D" id="1.20.1260.10">
    <property type="match status" value="1"/>
</dbReference>
<dbReference type="GO" id="GO:0046872">
    <property type="term" value="F:metal ion binding"/>
    <property type="evidence" value="ECO:0007669"/>
    <property type="project" value="InterPro"/>
</dbReference>
<feature type="region of interest" description="Disordered" evidence="1">
    <location>
        <begin position="142"/>
        <end position="161"/>
    </location>
</feature>
<dbReference type="EMBL" id="BMES01000002">
    <property type="protein sequence ID" value="GGH28789.1"/>
    <property type="molecule type" value="Genomic_DNA"/>
</dbReference>
<keyword evidence="2" id="KW-1133">Transmembrane helix</keyword>
<evidence type="ECO:0000256" key="1">
    <source>
        <dbReference type="SAM" id="MobiDB-lite"/>
    </source>
</evidence>
<dbReference type="InterPro" id="IPR003251">
    <property type="entry name" value="Rr_diiron-bd_dom"/>
</dbReference>
<sequence>MPMKTFAELTEREVLTLAITGEEEDSRIYQTFADSVRDAYPHSAALFDGMAEEERSHRGMLYDLYRKKFGEHLPPIRREDVKGFLKRRPIWLTKNLSVEKMRQEAEIMEMQAYRFYDKAAAQTLDVSVRELLHTLAEAERGHERRAGELADANLGGDAKAEEEKTRRRMFVLQYVQPGLAGLMDGSVSTLAPLFAAAFATQNNWETFLVGLAASIGAGISMGFAEALSDDGSLTGRGTPWMRGLICGLMTTVGGIGHTMPYLVPDSMPNAFMVATSIAAVIVLIELWAIAWIRARFMDTPFLQAAFQVVLGGVLVFLTGILIGSA</sequence>
<name>A0A917IAB9_9HYPH</name>
<feature type="domain" description="Rubrerythrin diiron-binding" evidence="3">
    <location>
        <begin position="13"/>
        <end position="148"/>
    </location>
</feature>
<dbReference type="PANTHER" id="PTHR33531:SF10">
    <property type="entry name" value="BLR7895 PROTEIN"/>
    <property type="match status" value="1"/>
</dbReference>
<dbReference type="InterPro" id="IPR017040">
    <property type="entry name" value="UCP035918_rubreryth/DUF125"/>
</dbReference>
<feature type="transmembrane region" description="Helical" evidence="2">
    <location>
        <begin position="207"/>
        <end position="228"/>
    </location>
</feature>
<dbReference type="GO" id="GO:0016491">
    <property type="term" value="F:oxidoreductase activity"/>
    <property type="evidence" value="ECO:0007669"/>
    <property type="project" value="InterPro"/>
</dbReference>
<keyword evidence="5" id="KW-1185">Reference proteome</keyword>
<dbReference type="SUPFAM" id="SSF47240">
    <property type="entry name" value="Ferritin-like"/>
    <property type="match status" value="1"/>
</dbReference>
<organism evidence="4 5">
    <name type="scientific">Alsobacter metallidurans</name>
    <dbReference type="NCBI Taxonomy" id="340221"/>
    <lineage>
        <taxon>Bacteria</taxon>
        <taxon>Pseudomonadati</taxon>
        <taxon>Pseudomonadota</taxon>
        <taxon>Alphaproteobacteria</taxon>
        <taxon>Hyphomicrobiales</taxon>
        <taxon>Alsobacteraceae</taxon>
        <taxon>Alsobacter</taxon>
    </lineage>
</organism>
<evidence type="ECO:0000313" key="5">
    <source>
        <dbReference type="Proteomes" id="UP000603912"/>
    </source>
</evidence>
<dbReference type="Proteomes" id="UP000603912">
    <property type="component" value="Unassembled WGS sequence"/>
</dbReference>
<feature type="transmembrane region" description="Helical" evidence="2">
    <location>
        <begin position="271"/>
        <end position="292"/>
    </location>
</feature>
<keyword evidence="2" id="KW-0472">Membrane</keyword>
<feature type="transmembrane region" description="Helical" evidence="2">
    <location>
        <begin position="304"/>
        <end position="323"/>
    </location>
</feature>
<dbReference type="NCBIfam" id="NF045676">
    <property type="entry name" value="FeExpMbfA"/>
    <property type="match status" value="1"/>
</dbReference>
<gene>
    <name evidence="4" type="ORF">GCM10007036_38220</name>
</gene>
<feature type="transmembrane region" description="Helical" evidence="2">
    <location>
        <begin position="174"/>
        <end position="195"/>
    </location>
</feature>
<accession>A0A917IAB9</accession>
<reference evidence="4" key="2">
    <citation type="submission" date="2020-09" db="EMBL/GenBank/DDBJ databases">
        <authorList>
            <person name="Sun Q."/>
            <person name="Zhou Y."/>
        </authorList>
    </citation>
    <scope>NUCLEOTIDE SEQUENCE</scope>
    <source>
        <strain evidence="4">CGMCC 1.12214</strain>
    </source>
</reference>
<evidence type="ECO:0000256" key="2">
    <source>
        <dbReference type="SAM" id="Phobius"/>
    </source>
</evidence>
<dbReference type="Pfam" id="PF02915">
    <property type="entry name" value="Rubrerythrin"/>
    <property type="match status" value="1"/>
</dbReference>
<reference evidence="4" key="1">
    <citation type="journal article" date="2014" name="Int. J. Syst. Evol. Microbiol.">
        <title>Complete genome sequence of Corynebacterium casei LMG S-19264T (=DSM 44701T), isolated from a smear-ripened cheese.</title>
        <authorList>
            <consortium name="US DOE Joint Genome Institute (JGI-PGF)"/>
            <person name="Walter F."/>
            <person name="Albersmeier A."/>
            <person name="Kalinowski J."/>
            <person name="Ruckert C."/>
        </authorList>
    </citation>
    <scope>NUCLEOTIDE SEQUENCE</scope>
    <source>
        <strain evidence="4">CGMCC 1.12214</strain>
    </source>
</reference>
<protein>
    <submittedName>
        <fullName evidence="4">Membrane protein</fullName>
    </submittedName>
</protein>
<dbReference type="PIRSF" id="PIRSF035918">
    <property type="entry name" value="UCP035918_rubreryth_DUF125"/>
    <property type="match status" value="1"/>
</dbReference>
<dbReference type="PANTHER" id="PTHR33531">
    <property type="entry name" value="RUBRERYTHRIN SUBFAMILY"/>
    <property type="match status" value="1"/>
</dbReference>